<feature type="region of interest" description="Disordered" evidence="1">
    <location>
        <begin position="25"/>
        <end position="123"/>
    </location>
</feature>
<evidence type="ECO:0000256" key="2">
    <source>
        <dbReference type="SAM" id="SignalP"/>
    </source>
</evidence>
<dbReference type="EMBL" id="VMGN01000005">
    <property type="protein sequence ID" value="TSC94858.1"/>
    <property type="molecule type" value="Genomic_DNA"/>
</dbReference>
<dbReference type="Proteomes" id="UP000316495">
    <property type="component" value="Unassembled WGS sequence"/>
</dbReference>
<comment type="caution">
    <text evidence="3">The sequence shown here is derived from an EMBL/GenBank/DDBJ whole genome shotgun (WGS) entry which is preliminary data.</text>
</comment>
<gene>
    <name evidence="3" type="ORF">Athens101428_140</name>
</gene>
<feature type="compositionally biased region" description="Gly residues" evidence="1">
    <location>
        <begin position="95"/>
        <end position="107"/>
    </location>
</feature>
<feature type="signal peptide" evidence="2">
    <location>
        <begin position="1"/>
        <end position="27"/>
    </location>
</feature>
<name>A0A554LPQ4_9BACT</name>
<accession>A0A554LPQ4</accession>
<keyword evidence="2" id="KW-0732">Signal</keyword>
<dbReference type="PROSITE" id="PS51257">
    <property type="entry name" value="PROKAR_LIPOPROTEIN"/>
    <property type="match status" value="1"/>
</dbReference>
<feature type="compositionally biased region" description="Polar residues" evidence="1">
    <location>
        <begin position="66"/>
        <end position="77"/>
    </location>
</feature>
<reference evidence="3 4" key="1">
    <citation type="submission" date="2017-07" db="EMBL/GenBank/DDBJ databases">
        <title>Mechanisms for carbon and nitrogen cycling indicate functional differentiation within the Candidate Phyla Radiation.</title>
        <authorList>
            <person name="Danczak R.E."/>
            <person name="Johnston M.D."/>
            <person name="Kenah C."/>
            <person name="Slattery M."/>
            <person name="Wrighton K.C."/>
            <person name="Wilkins M.J."/>
        </authorList>
    </citation>
    <scope>NUCLEOTIDE SEQUENCE [LARGE SCALE GENOMIC DNA]</scope>
    <source>
        <strain evidence="3">Athens1014_28</strain>
    </source>
</reference>
<evidence type="ECO:0008006" key="5">
    <source>
        <dbReference type="Google" id="ProtNLM"/>
    </source>
</evidence>
<evidence type="ECO:0000256" key="1">
    <source>
        <dbReference type="SAM" id="MobiDB-lite"/>
    </source>
</evidence>
<evidence type="ECO:0000313" key="3">
    <source>
        <dbReference type="EMBL" id="TSC94858.1"/>
    </source>
</evidence>
<proteinExistence type="predicted"/>
<dbReference type="AlphaFoldDB" id="A0A554LPQ4"/>
<feature type="chain" id="PRO_5021786252" description="Lipoprotein" evidence="2">
    <location>
        <begin position="28"/>
        <end position="123"/>
    </location>
</feature>
<protein>
    <recommendedName>
        <fullName evidence="5">Lipoprotein</fullName>
    </recommendedName>
</protein>
<evidence type="ECO:0000313" key="4">
    <source>
        <dbReference type="Proteomes" id="UP000316495"/>
    </source>
</evidence>
<sequence length="123" mass="12674">MKKKIAIMVTSLLVVLVLAGCSNENFGKNDQKNIPGAEQRQDPPAELSSACQGKNEGDGCEVSMPQRDNSGSSNKISGTCKKAPSGDQLSCMPQGGQGAPGGSGRQGSFGKSDDQASNINTEN</sequence>
<organism evidence="3 4">
    <name type="scientific">Candidatus Berkelbacteria bacterium Athens1014_28</name>
    <dbReference type="NCBI Taxonomy" id="2017145"/>
    <lineage>
        <taxon>Bacteria</taxon>
        <taxon>Candidatus Berkelbacteria</taxon>
    </lineage>
</organism>